<evidence type="ECO:0000256" key="1">
    <source>
        <dbReference type="SAM" id="MobiDB-lite"/>
    </source>
</evidence>
<comment type="caution">
    <text evidence="2">The sequence shown here is derived from an EMBL/GenBank/DDBJ whole genome shotgun (WGS) entry which is preliminary data.</text>
</comment>
<dbReference type="Proteomes" id="UP000707071">
    <property type="component" value="Unassembled WGS sequence"/>
</dbReference>
<keyword evidence="3" id="KW-1185">Reference proteome</keyword>
<gene>
    <name evidence="2" type="ORF">E4U09_001938</name>
</gene>
<proteinExistence type="predicted"/>
<sequence length="117" mass="13432">MAFSAHASLTSSIGGNNHIAAINASINTDHHADAAMAKMTLRRGSYDHSHQKSHINTPPRNLEAERVKRTSDWVEQQSRQAWLTAMNESEKVEAEKEFRMNWKKVEAETDFRLKWKK</sequence>
<evidence type="ECO:0000313" key="3">
    <source>
        <dbReference type="Proteomes" id="UP000707071"/>
    </source>
</evidence>
<organism evidence="2 3">
    <name type="scientific">Claviceps aff. purpurea</name>
    <dbReference type="NCBI Taxonomy" id="1967640"/>
    <lineage>
        <taxon>Eukaryota</taxon>
        <taxon>Fungi</taxon>
        <taxon>Dikarya</taxon>
        <taxon>Ascomycota</taxon>
        <taxon>Pezizomycotina</taxon>
        <taxon>Sordariomycetes</taxon>
        <taxon>Hypocreomycetidae</taxon>
        <taxon>Hypocreales</taxon>
        <taxon>Clavicipitaceae</taxon>
        <taxon>Claviceps</taxon>
    </lineage>
</organism>
<dbReference type="AlphaFoldDB" id="A0A9P7U2A5"/>
<evidence type="ECO:0000313" key="2">
    <source>
        <dbReference type="EMBL" id="KAG6302794.1"/>
    </source>
</evidence>
<reference evidence="2 3" key="1">
    <citation type="journal article" date="2020" name="bioRxiv">
        <title>Whole genome comparisons of ergot fungi reveals the divergence and evolution of species within the genus Claviceps are the result of varying mechanisms driving genome evolution and host range expansion.</title>
        <authorList>
            <person name="Wyka S.A."/>
            <person name="Mondo S.J."/>
            <person name="Liu M."/>
            <person name="Dettman J."/>
            <person name="Nalam V."/>
            <person name="Broders K.D."/>
        </authorList>
    </citation>
    <scope>NUCLEOTIDE SEQUENCE [LARGE SCALE GENOMIC DNA]</scope>
    <source>
        <strain evidence="2 3">Clav52</strain>
    </source>
</reference>
<accession>A0A9P7U2A5</accession>
<protein>
    <submittedName>
        <fullName evidence="2">Uncharacterized protein</fullName>
    </submittedName>
</protein>
<dbReference type="EMBL" id="SRRH01000018">
    <property type="protein sequence ID" value="KAG6302794.1"/>
    <property type="molecule type" value="Genomic_DNA"/>
</dbReference>
<feature type="region of interest" description="Disordered" evidence="1">
    <location>
        <begin position="36"/>
        <end position="60"/>
    </location>
</feature>
<name>A0A9P7U2A5_9HYPO</name>